<organism evidence="2 3">
    <name type="scientific">Varibaculum cambriense</name>
    <dbReference type="NCBI Taxonomy" id="184870"/>
    <lineage>
        <taxon>Bacteria</taxon>
        <taxon>Bacillati</taxon>
        <taxon>Actinomycetota</taxon>
        <taxon>Actinomycetes</taxon>
        <taxon>Actinomycetales</taxon>
        <taxon>Actinomycetaceae</taxon>
        <taxon>Varibaculum</taxon>
    </lineage>
</organism>
<evidence type="ECO:0000313" key="2">
    <source>
        <dbReference type="EMBL" id="KXB79422.1"/>
    </source>
</evidence>
<keyword evidence="1" id="KW-0472">Membrane</keyword>
<dbReference type="GO" id="GO:0005737">
    <property type="term" value="C:cytoplasm"/>
    <property type="evidence" value="ECO:0007669"/>
    <property type="project" value="TreeGrafter"/>
</dbReference>
<accession>A0AB34WXE5</accession>
<dbReference type="PROSITE" id="PS50012">
    <property type="entry name" value="RCC1_3"/>
    <property type="match status" value="1"/>
</dbReference>
<protein>
    <recommendedName>
        <fullName evidence="4">Chromosome condensation regulator RCC1</fullName>
    </recommendedName>
</protein>
<dbReference type="InterPro" id="IPR000408">
    <property type="entry name" value="Reg_chr_condens"/>
</dbReference>
<dbReference type="AlphaFoldDB" id="A0AB34WXE5"/>
<gene>
    <name evidence="2" type="ORF">HMPREF1862_01795</name>
</gene>
<dbReference type="RefSeq" id="WP_060920820.1">
    <property type="nucleotide sequence ID" value="NZ_KQ960687.1"/>
</dbReference>
<dbReference type="EMBL" id="LSDN01000027">
    <property type="protein sequence ID" value="KXB79422.1"/>
    <property type="molecule type" value="Genomic_DNA"/>
</dbReference>
<sequence length="306" mass="31702">MDRIEIYDNGRAEIHTGDDTITVTSPNQAGLRTAAIIKARALGYKPARQNRLKNLPIKRILTTALVLAATCALGAISGWALHGATPAKPAAALKPPEPKIITRTIHSSHLAGANLFTCRTGIDGKGITCTGLNDQGQLGTATPETTSNTIDELKGKTITHLAAGRATTCAATGTSVYCWGKNDTGQATGTPSDTPATPTAVLTGKGEITALTLGAAHTCAATGTSLYCWGDTTNGQIKATGQTLTPTKISLPKNIKDQIITLESSGYVTWAQTKTGQVVAFGNNRAGEIPGAEKAAHIEPTEIKGH</sequence>
<dbReference type="PANTHER" id="PTHR45982">
    <property type="entry name" value="REGULATOR OF CHROMOSOME CONDENSATION"/>
    <property type="match status" value="1"/>
</dbReference>
<dbReference type="InterPro" id="IPR009091">
    <property type="entry name" value="RCC1/BLIP-II"/>
</dbReference>
<dbReference type="SUPFAM" id="SSF50985">
    <property type="entry name" value="RCC1/BLIP-II"/>
    <property type="match status" value="1"/>
</dbReference>
<keyword evidence="1" id="KW-0812">Transmembrane</keyword>
<evidence type="ECO:0008006" key="4">
    <source>
        <dbReference type="Google" id="ProtNLM"/>
    </source>
</evidence>
<dbReference type="Gene3D" id="2.130.10.30">
    <property type="entry name" value="Regulator of chromosome condensation 1/beta-lactamase-inhibitor protein II"/>
    <property type="match status" value="1"/>
</dbReference>
<dbReference type="InterPro" id="IPR051553">
    <property type="entry name" value="Ran_GTPase-activating"/>
</dbReference>
<dbReference type="Proteomes" id="UP000070572">
    <property type="component" value="Unassembled WGS sequence"/>
</dbReference>
<comment type="caution">
    <text evidence="2">The sequence shown here is derived from an EMBL/GenBank/DDBJ whole genome shotgun (WGS) entry which is preliminary data.</text>
</comment>
<evidence type="ECO:0000256" key="1">
    <source>
        <dbReference type="SAM" id="Phobius"/>
    </source>
</evidence>
<feature type="transmembrane region" description="Helical" evidence="1">
    <location>
        <begin position="60"/>
        <end position="81"/>
    </location>
</feature>
<proteinExistence type="predicted"/>
<evidence type="ECO:0000313" key="3">
    <source>
        <dbReference type="Proteomes" id="UP000070572"/>
    </source>
</evidence>
<dbReference type="PANTHER" id="PTHR45982:SF1">
    <property type="entry name" value="REGULATOR OF CHROMOSOME CONDENSATION"/>
    <property type="match status" value="1"/>
</dbReference>
<reference evidence="2 3" key="1">
    <citation type="submission" date="2016-01" db="EMBL/GenBank/DDBJ databases">
        <authorList>
            <person name="Mitreva M."/>
            <person name="Pepin K.H."/>
            <person name="Mihindukulasuriya K.A."/>
            <person name="Fulton R."/>
            <person name="Fronick C."/>
            <person name="O'Laughlin M."/>
            <person name="Miner T."/>
            <person name="Herter B."/>
            <person name="Rosa B.A."/>
            <person name="Cordes M."/>
            <person name="Tomlinson C."/>
            <person name="Wollam A."/>
            <person name="Palsikar V.B."/>
            <person name="Mardis E.R."/>
            <person name="Wilson R.K."/>
        </authorList>
    </citation>
    <scope>NUCLEOTIDE SEQUENCE [LARGE SCALE GENOMIC DNA]</scope>
    <source>
        <strain evidence="2 3">DNF00696</strain>
    </source>
</reference>
<keyword evidence="1" id="KW-1133">Transmembrane helix</keyword>
<name>A0AB34WXE5_9ACTO</name>
<dbReference type="GO" id="GO:0005085">
    <property type="term" value="F:guanyl-nucleotide exchange factor activity"/>
    <property type="evidence" value="ECO:0007669"/>
    <property type="project" value="TreeGrafter"/>
</dbReference>